<gene>
    <name evidence="4" type="ORF">ACFONC_14690</name>
</gene>
<dbReference type="Gene3D" id="3.40.50.10070">
    <property type="entry name" value="TolB, N-terminal domain"/>
    <property type="match status" value="1"/>
</dbReference>
<protein>
    <submittedName>
        <fullName evidence="4">TPR end-of-group domain-containing protein</fullName>
    </submittedName>
</protein>
<keyword evidence="3" id="KW-1133">Transmembrane helix</keyword>
<comment type="caution">
    <text evidence="4">The sequence shown here is derived from an EMBL/GenBank/DDBJ whole genome shotgun (WGS) entry which is preliminary data.</text>
</comment>
<dbReference type="Proteomes" id="UP001595705">
    <property type="component" value="Unassembled WGS sequence"/>
</dbReference>
<name>A0ABV7XNG7_9GAMM</name>
<keyword evidence="3" id="KW-0812">Transmembrane</keyword>
<evidence type="ECO:0000313" key="4">
    <source>
        <dbReference type="EMBL" id="MFC3717396.1"/>
    </source>
</evidence>
<accession>A0ABV7XNG7</accession>
<organism evidence="4 5">
    <name type="scientific">Luteimonas soli</name>
    <dbReference type="NCBI Taxonomy" id="1648966"/>
    <lineage>
        <taxon>Bacteria</taxon>
        <taxon>Pseudomonadati</taxon>
        <taxon>Pseudomonadota</taxon>
        <taxon>Gammaproteobacteria</taxon>
        <taxon>Lysobacterales</taxon>
        <taxon>Lysobacteraceae</taxon>
        <taxon>Luteimonas</taxon>
    </lineage>
</organism>
<dbReference type="Gene3D" id="1.25.40.10">
    <property type="entry name" value="Tetratricopeptide repeat domain"/>
    <property type="match status" value="3"/>
</dbReference>
<dbReference type="RefSeq" id="WP_386745326.1">
    <property type="nucleotide sequence ID" value="NZ_JBHRYA010000012.1"/>
</dbReference>
<evidence type="ECO:0000256" key="2">
    <source>
        <dbReference type="SAM" id="MobiDB-lite"/>
    </source>
</evidence>
<dbReference type="PANTHER" id="PTHR12558:SF33">
    <property type="entry name" value="BLL7664 PROTEIN"/>
    <property type="match status" value="1"/>
</dbReference>
<dbReference type="SMART" id="SM00028">
    <property type="entry name" value="TPR"/>
    <property type="match status" value="6"/>
</dbReference>
<proteinExistence type="predicted"/>
<dbReference type="NCBIfam" id="NF047558">
    <property type="entry name" value="TPR_END_plus"/>
    <property type="match status" value="1"/>
</dbReference>
<dbReference type="PANTHER" id="PTHR12558">
    <property type="entry name" value="CELL DIVISION CYCLE 16,23,27"/>
    <property type="match status" value="1"/>
</dbReference>
<reference evidence="5" key="1">
    <citation type="journal article" date="2019" name="Int. J. Syst. Evol. Microbiol.">
        <title>The Global Catalogue of Microorganisms (GCM) 10K type strain sequencing project: providing services to taxonomists for standard genome sequencing and annotation.</title>
        <authorList>
            <consortium name="The Broad Institute Genomics Platform"/>
            <consortium name="The Broad Institute Genome Sequencing Center for Infectious Disease"/>
            <person name="Wu L."/>
            <person name="Ma J."/>
        </authorList>
    </citation>
    <scope>NUCLEOTIDE SEQUENCE [LARGE SCALE GENOMIC DNA]</scope>
    <source>
        <strain evidence="5">KCTC 42441</strain>
    </source>
</reference>
<dbReference type="SUPFAM" id="SSF48452">
    <property type="entry name" value="TPR-like"/>
    <property type="match status" value="1"/>
</dbReference>
<dbReference type="InterPro" id="IPR019734">
    <property type="entry name" value="TPR_rpt"/>
</dbReference>
<dbReference type="Pfam" id="PF14559">
    <property type="entry name" value="TPR_19"/>
    <property type="match status" value="1"/>
</dbReference>
<feature type="compositionally biased region" description="Polar residues" evidence="2">
    <location>
        <begin position="76"/>
        <end position="86"/>
    </location>
</feature>
<keyword evidence="1" id="KW-0802">TPR repeat</keyword>
<dbReference type="InterPro" id="IPR011990">
    <property type="entry name" value="TPR-like_helical_dom_sf"/>
</dbReference>
<evidence type="ECO:0000256" key="1">
    <source>
        <dbReference type="PROSITE-ProRule" id="PRU00339"/>
    </source>
</evidence>
<feature type="repeat" description="TPR" evidence="1">
    <location>
        <begin position="344"/>
        <end position="377"/>
    </location>
</feature>
<feature type="repeat" description="TPR" evidence="1">
    <location>
        <begin position="378"/>
        <end position="411"/>
    </location>
</feature>
<feature type="region of interest" description="Disordered" evidence="2">
    <location>
        <begin position="74"/>
        <end position="102"/>
    </location>
</feature>
<dbReference type="PROSITE" id="PS50005">
    <property type="entry name" value="TPR"/>
    <property type="match status" value="2"/>
</dbReference>
<feature type="transmembrane region" description="Helical" evidence="3">
    <location>
        <begin position="45"/>
        <end position="67"/>
    </location>
</feature>
<evidence type="ECO:0000256" key="3">
    <source>
        <dbReference type="SAM" id="Phobius"/>
    </source>
</evidence>
<evidence type="ECO:0000313" key="5">
    <source>
        <dbReference type="Proteomes" id="UP001595705"/>
    </source>
</evidence>
<sequence length="564" mass="62208">MATGFFAELHRRRVIRVGILYAVVGWVVIEVASTMLPGLNLPDWTVTFVIALVVLGFPIAVIMGWMFDLGPKDTASARSPTPQNRAIASAVDAPKAPDPASAPVPMAVPSLEVQAPPAEDRRTIAVLPFVNMSGDAENEYFSDGIAEEILNLLTKLPQLKVASRTSSFVFKGKEAGIRAVATELDVDYVLEGSVRRAGDHVRITAQLIEADGDSHLWSETYDREMKDVFAIQDDIARSITDALKVALSPKERRALQNVATADARAYDFYLRGRKYLHAMTKIGFLNAINMFERAIGIDARYALAYAGLGDSYALLYRYAEPARENLHQAEVASRKAIELDPDAAEAHLSLGMALYAAGRLDDAAAPFETAMLINPNLFEIYLFYGRACLADGKYDKAARLLLRARETNPTDYQAPSYLGMAYRSSGRDELAREADTAALDLIERHVALNPDDHRSLYMGSAMLAALGRREQAIEWAEAALRARENDPQTLYNVGCTYAVLGDTERALDLLESSCDNGWYDRQWLEHDSDLAILRSNPRFERLLERMASYPQPATGVPGHDTPTS</sequence>
<dbReference type="EMBL" id="JBHRYA010000012">
    <property type="protein sequence ID" value="MFC3717396.1"/>
    <property type="molecule type" value="Genomic_DNA"/>
</dbReference>
<keyword evidence="3" id="KW-0472">Membrane</keyword>
<keyword evidence="5" id="KW-1185">Reference proteome</keyword>
<feature type="transmembrane region" description="Helical" evidence="3">
    <location>
        <begin position="19"/>
        <end position="39"/>
    </location>
</feature>